<dbReference type="RefSeq" id="WP_307913701.1">
    <property type="nucleotide sequence ID" value="NZ_JAVFJF020000001.1"/>
</dbReference>
<organism evidence="1 2">
    <name type="scientific">Chromobacterium amazonense</name>
    <dbReference type="NCBI Taxonomy" id="1382803"/>
    <lineage>
        <taxon>Bacteria</taxon>
        <taxon>Pseudomonadati</taxon>
        <taxon>Pseudomonadota</taxon>
        <taxon>Betaproteobacteria</taxon>
        <taxon>Neisseriales</taxon>
        <taxon>Chromobacteriaceae</taxon>
        <taxon>Chromobacterium</taxon>
    </lineage>
</organism>
<proteinExistence type="predicted"/>
<comment type="caution">
    <text evidence="1">The sequence shown here is derived from an EMBL/GenBank/DDBJ whole genome shotgun (WGS) entry which is preliminary data.</text>
</comment>
<evidence type="ECO:0000313" key="1">
    <source>
        <dbReference type="EMBL" id="MEJ8673092.1"/>
    </source>
</evidence>
<keyword evidence="2" id="KW-1185">Reference proteome</keyword>
<protein>
    <submittedName>
        <fullName evidence="1">Uncharacterized protein</fullName>
    </submittedName>
</protein>
<reference evidence="1 2" key="1">
    <citation type="submission" date="2023-12" db="EMBL/GenBank/DDBJ databases">
        <title>Evaluation and characterization of a potential secondary metabolite violacein from indigenous Chromobacterium amazonense SAM215.</title>
        <authorList>
            <person name="Tarafdar M.R."/>
            <person name="Abedin S.M."/>
            <person name="Atiqua A."/>
            <person name="Saha A."/>
            <person name="Khan S.N."/>
        </authorList>
    </citation>
    <scope>NUCLEOTIDE SEQUENCE [LARGE SCALE GENOMIC DNA]</scope>
    <source>
        <strain evidence="1 2">SAM215</strain>
    </source>
</reference>
<accession>A0ABU8UW08</accession>
<evidence type="ECO:0000313" key="2">
    <source>
        <dbReference type="Proteomes" id="UP001224516"/>
    </source>
</evidence>
<dbReference type="EMBL" id="JAVFJF020000001">
    <property type="protein sequence ID" value="MEJ8673092.1"/>
    <property type="molecule type" value="Genomic_DNA"/>
</dbReference>
<dbReference type="Proteomes" id="UP001224516">
    <property type="component" value="Unassembled WGS sequence"/>
</dbReference>
<sequence>MSDKTIKEKYRGKDIELTATWTEKGSESEHWVGSFVVKNSDGEVMKRATAIGQRKSASADEALQTALAHAKIEIDKAFGPV</sequence>
<name>A0ABU8UW08_9NEIS</name>
<gene>
    <name evidence="1" type="ORF">QCL97_000020</name>
</gene>